<dbReference type="OrthoDB" id="2191765at2759"/>
<dbReference type="GeneID" id="26261306"/>
<keyword evidence="1" id="KW-0472">Membrane</keyword>
<comment type="caution">
    <text evidence="2">The sequence shown here is derived from an EMBL/GenBank/DDBJ whole genome shotgun (WGS) entry which is preliminary data.</text>
</comment>
<dbReference type="Proteomes" id="UP000031056">
    <property type="component" value="Unassembled WGS sequence"/>
</dbReference>
<keyword evidence="1" id="KW-0812">Transmembrane</keyword>
<gene>
    <name evidence="2" type="ORF">M896_030220</name>
</gene>
<protein>
    <submittedName>
        <fullName evidence="2">Uncharacterized protein</fullName>
    </submittedName>
</protein>
<dbReference type="AlphaFoldDB" id="A0A0B2ULU2"/>
<accession>A0A0B2ULU2</accession>
<keyword evidence="3" id="KW-1185">Reference proteome</keyword>
<proteinExistence type="predicted"/>
<evidence type="ECO:0000313" key="3">
    <source>
        <dbReference type="Proteomes" id="UP000031056"/>
    </source>
</evidence>
<reference evidence="2 3" key="1">
    <citation type="journal article" date="2014" name="MBio">
        <title>The Ordospora colligata genome; evolution of extreme reduction in microsporidia and host-to-parasite horizontal gene transfer.</title>
        <authorList>
            <person name="Pombert J.-F."/>
            <person name="Haag K.L."/>
            <person name="Beidas S."/>
            <person name="Ebert D."/>
            <person name="Keeling P.J."/>
        </authorList>
    </citation>
    <scope>NUCLEOTIDE SEQUENCE [LARGE SCALE GENOMIC DNA]</scope>
    <source>
        <strain evidence="2 3">OC4</strain>
    </source>
</reference>
<feature type="transmembrane region" description="Helical" evidence="1">
    <location>
        <begin position="100"/>
        <end position="123"/>
    </location>
</feature>
<dbReference type="HOGENOM" id="CLU_1982204_0_0_1"/>
<dbReference type="EMBL" id="JOKQ01000003">
    <property type="protein sequence ID" value="KHN70037.1"/>
    <property type="molecule type" value="Genomic_DNA"/>
</dbReference>
<organism evidence="2 3">
    <name type="scientific">Ordospora colligata OC4</name>
    <dbReference type="NCBI Taxonomy" id="1354746"/>
    <lineage>
        <taxon>Eukaryota</taxon>
        <taxon>Fungi</taxon>
        <taxon>Fungi incertae sedis</taxon>
        <taxon>Microsporidia</taxon>
        <taxon>Ordosporidae</taxon>
        <taxon>Ordospora</taxon>
    </lineage>
</organism>
<dbReference type="VEuPathDB" id="MicrosporidiaDB:M896_030220"/>
<dbReference type="RefSeq" id="XP_014564079.1">
    <property type="nucleotide sequence ID" value="XM_014708593.1"/>
</dbReference>
<evidence type="ECO:0000256" key="1">
    <source>
        <dbReference type="SAM" id="Phobius"/>
    </source>
</evidence>
<name>A0A0B2ULU2_9MICR</name>
<sequence>MLILSMILVVGAYYIQPSRHSLIITTRAIAPYRLDSFPFEQKGPYGMSMSPVLFAKPVTRQPELHKPFDEIAKVSNQDESINGDKEAKGSDKHNSIKDMLMASTICKIFFYIVVAALIFSIGYQTRKYNEGGTYVRLPTNNSN</sequence>
<keyword evidence="1" id="KW-1133">Transmembrane helix</keyword>
<dbReference type="InParanoid" id="A0A0B2ULU2"/>
<evidence type="ECO:0000313" key="2">
    <source>
        <dbReference type="EMBL" id="KHN70037.1"/>
    </source>
</evidence>